<evidence type="ECO:0000313" key="3">
    <source>
        <dbReference type="Proteomes" id="UP001500187"/>
    </source>
</evidence>
<reference evidence="3" key="1">
    <citation type="journal article" date="2019" name="Int. J. Syst. Evol. Microbiol.">
        <title>The Global Catalogue of Microorganisms (GCM) 10K type strain sequencing project: providing services to taxonomists for standard genome sequencing and annotation.</title>
        <authorList>
            <consortium name="The Broad Institute Genomics Platform"/>
            <consortium name="The Broad Institute Genome Sequencing Center for Infectious Disease"/>
            <person name="Wu L."/>
            <person name="Ma J."/>
        </authorList>
    </citation>
    <scope>NUCLEOTIDE SEQUENCE [LARGE SCALE GENOMIC DNA]</scope>
    <source>
        <strain evidence="3">JCM 18541</strain>
    </source>
</reference>
<dbReference type="RefSeq" id="WP_345444643.1">
    <property type="nucleotide sequence ID" value="NZ_BAABKP010000001.1"/>
</dbReference>
<organism evidence="2 3">
    <name type="scientific">Rothia endophytica</name>
    <dbReference type="NCBI Taxonomy" id="1324766"/>
    <lineage>
        <taxon>Bacteria</taxon>
        <taxon>Bacillati</taxon>
        <taxon>Actinomycetota</taxon>
        <taxon>Actinomycetes</taxon>
        <taxon>Micrococcales</taxon>
        <taxon>Micrococcaceae</taxon>
        <taxon>Rothia</taxon>
    </lineage>
</organism>
<evidence type="ECO:0000256" key="1">
    <source>
        <dbReference type="SAM" id="MobiDB-lite"/>
    </source>
</evidence>
<name>A0ABP9B5L5_9MICC</name>
<sequence>MNYLLVGLTFLVLAVVVAACAVLGTDRLIPGRRVLDALSSDGVDAAVGGELPLILSDHPRGKELHSIRFSTAFFGYHRDEVDGVLAKLMDENTRLRSLLESDSSSAETDNPGQISSERP</sequence>
<keyword evidence="3" id="KW-1185">Reference proteome</keyword>
<dbReference type="NCBIfam" id="TIGR03544">
    <property type="entry name" value="DivI1A_domain"/>
    <property type="match status" value="1"/>
</dbReference>
<dbReference type="Gene3D" id="6.10.250.660">
    <property type="match status" value="1"/>
</dbReference>
<protein>
    <recommendedName>
        <fullName evidence="4">DivIVA domain-containing protein</fullName>
    </recommendedName>
</protein>
<feature type="compositionally biased region" description="Low complexity" evidence="1">
    <location>
        <begin position="100"/>
        <end position="109"/>
    </location>
</feature>
<evidence type="ECO:0000313" key="2">
    <source>
        <dbReference type="EMBL" id="GAA4790970.1"/>
    </source>
</evidence>
<accession>A0ABP9B5L5</accession>
<feature type="region of interest" description="Disordered" evidence="1">
    <location>
        <begin position="98"/>
        <end position="119"/>
    </location>
</feature>
<dbReference type="Proteomes" id="UP001500187">
    <property type="component" value="Unassembled WGS sequence"/>
</dbReference>
<proteinExistence type="predicted"/>
<dbReference type="EMBL" id="BAABKP010000001">
    <property type="protein sequence ID" value="GAA4790970.1"/>
    <property type="molecule type" value="Genomic_DNA"/>
</dbReference>
<evidence type="ECO:0008006" key="4">
    <source>
        <dbReference type="Google" id="ProtNLM"/>
    </source>
</evidence>
<gene>
    <name evidence="2" type="ORF">GCM10023352_06270</name>
</gene>
<dbReference type="InterPro" id="IPR019933">
    <property type="entry name" value="DivIVA_domain"/>
</dbReference>
<comment type="caution">
    <text evidence="2">The sequence shown here is derived from an EMBL/GenBank/DDBJ whole genome shotgun (WGS) entry which is preliminary data.</text>
</comment>
<feature type="compositionally biased region" description="Polar residues" evidence="1">
    <location>
        <begin position="110"/>
        <end position="119"/>
    </location>
</feature>